<dbReference type="GO" id="GO:0031588">
    <property type="term" value="C:nucleotide-activated protein kinase complex"/>
    <property type="evidence" value="ECO:0007669"/>
    <property type="project" value="TreeGrafter"/>
</dbReference>
<feature type="compositionally biased region" description="Low complexity" evidence="2">
    <location>
        <begin position="508"/>
        <end position="523"/>
    </location>
</feature>
<dbReference type="eggNOG" id="KOG1616">
    <property type="taxonomic scope" value="Eukaryota"/>
</dbReference>
<comment type="caution">
    <text evidence="4">The sequence shown here is derived from an EMBL/GenBank/DDBJ whole genome shotgun (WGS) entry which is preliminary data.</text>
</comment>
<dbReference type="SMART" id="SM01010">
    <property type="entry name" value="AMPKBI"/>
    <property type="match status" value="1"/>
</dbReference>
<accession>A3GI16</accession>
<feature type="compositionally biased region" description="Polar residues" evidence="2">
    <location>
        <begin position="138"/>
        <end position="150"/>
    </location>
</feature>
<dbReference type="HOGENOM" id="CLU_445500_0_0_1"/>
<feature type="region of interest" description="Disordered" evidence="2">
    <location>
        <begin position="209"/>
        <end position="228"/>
    </location>
</feature>
<evidence type="ECO:0000256" key="2">
    <source>
        <dbReference type="SAM" id="MobiDB-lite"/>
    </source>
</evidence>
<evidence type="ECO:0000259" key="3">
    <source>
        <dbReference type="SMART" id="SM01010"/>
    </source>
</evidence>
<dbReference type="KEGG" id="pic:PICST_81056"/>
<feature type="domain" description="Association with the SNF1 complex (ASC)" evidence="3">
    <location>
        <begin position="459"/>
        <end position="621"/>
    </location>
</feature>
<feature type="compositionally biased region" description="Polar residues" evidence="2">
    <location>
        <begin position="432"/>
        <end position="460"/>
    </location>
</feature>
<comment type="similarity">
    <text evidence="1">Belongs to the 5'-AMP-activated protein kinase beta subunit family.</text>
</comment>
<feature type="compositionally biased region" description="Low complexity" evidence="2">
    <location>
        <begin position="71"/>
        <end position="90"/>
    </location>
</feature>
<dbReference type="GO" id="GO:0005634">
    <property type="term" value="C:nucleus"/>
    <property type="evidence" value="ECO:0007669"/>
    <property type="project" value="TreeGrafter"/>
</dbReference>
<dbReference type="InParanoid" id="A3GI16"/>
<gene>
    <name evidence="4" type="primary">SIP2</name>
    <name evidence="4" type="ORF">PICST_81056</name>
</gene>
<name>A3GI16_PICST</name>
<dbReference type="AlphaFoldDB" id="A3GI16"/>
<dbReference type="Gene3D" id="6.20.250.60">
    <property type="match status" value="2"/>
</dbReference>
<dbReference type="InterPro" id="IPR032640">
    <property type="entry name" value="AMPK1_CBM"/>
</dbReference>
<feature type="region of interest" description="Disordered" evidence="2">
    <location>
        <begin position="507"/>
        <end position="563"/>
    </location>
</feature>
<feature type="region of interest" description="Disordered" evidence="2">
    <location>
        <begin position="129"/>
        <end position="155"/>
    </location>
</feature>
<keyword evidence="5" id="KW-1185">Reference proteome</keyword>
<dbReference type="RefSeq" id="XP_001386934.2">
    <property type="nucleotide sequence ID" value="XM_001386897.1"/>
</dbReference>
<reference evidence="4 5" key="1">
    <citation type="journal article" date="2007" name="Nat. Biotechnol.">
        <title>Genome sequence of the lignocellulose-bioconverting and xylose-fermenting yeast Pichia stipitis.</title>
        <authorList>
            <person name="Jeffries T.W."/>
            <person name="Grigoriev I.V."/>
            <person name="Grimwood J."/>
            <person name="Laplaza J.M."/>
            <person name="Aerts A."/>
            <person name="Salamov A."/>
            <person name="Schmutz J."/>
            <person name="Lindquist E."/>
            <person name="Dehal P."/>
            <person name="Shapiro H."/>
            <person name="Jin Y.S."/>
            <person name="Passoth V."/>
            <person name="Richardson P.M."/>
        </authorList>
    </citation>
    <scope>NUCLEOTIDE SEQUENCE [LARGE SCALE GENOMIC DNA]</scope>
    <source>
        <strain evidence="5">ATCC 58785 / CBS 6054 / NBRC 10063 / NRRL Y-11545</strain>
    </source>
</reference>
<evidence type="ECO:0000256" key="1">
    <source>
        <dbReference type="ARBA" id="ARBA00010926"/>
    </source>
</evidence>
<dbReference type="OrthoDB" id="531008at2759"/>
<dbReference type="SUPFAM" id="SSF81296">
    <property type="entry name" value="E set domains"/>
    <property type="match status" value="1"/>
</dbReference>
<dbReference type="InterPro" id="IPR013783">
    <property type="entry name" value="Ig-like_fold"/>
</dbReference>
<dbReference type="SUPFAM" id="SSF160219">
    <property type="entry name" value="AMPKBI-like"/>
    <property type="match status" value="1"/>
</dbReference>
<feature type="compositionally biased region" description="Polar residues" evidence="2">
    <location>
        <begin position="22"/>
        <end position="45"/>
    </location>
</feature>
<dbReference type="PANTHER" id="PTHR10343">
    <property type="entry name" value="5'-AMP-ACTIVATED PROTEIN KINASE , BETA SUBUNIT"/>
    <property type="match status" value="1"/>
</dbReference>
<evidence type="ECO:0000313" key="4">
    <source>
        <dbReference type="EMBL" id="EAZ62911.2"/>
    </source>
</evidence>
<dbReference type="Gene3D" id="2.60.40.10">
    <property type="entry name" value="Immunoglobulins"/>
    <property type="match status" value="1"/>
</dbReference>
<dbReference type="STRING" id="322104.A3GI16"/>
<evidence type="ECO:0000313" key="5">
    <source>
        <dbReference type="Proteomes" id="UP000002258"/>
    </source>
</evidence>
<dbReference type="GO" id="GO:0019901">
    <property type="term" value="F:protein kinase binding"/>
    <property type="evidence" value="ECO:0007669"/>
    <property type="project" value="TreeGrafter"/>
</dbReference>
<dbReference type="OMA" id="IMHSPAD"/>
<dbReference type="CDD" id="cd02859">
    <property type="entry name" value="E_set_AMPKbeta_like_N"/>
    <property type="match status" value="1"/>
</dbReference>
<dbReference type="PANTHER" id="PTHR10343:SF84">
    <property type="entry name" value="5'-AMP-ACTIVATED PROTEIN KINASE SUBUNIT BETA-1"/>
    <property type="match status" value="1"/>
</dbReference>
<dbReference type="Pfam" id="PF16561">
    <property type="entry name" value="AMPK1_CBM"/>
    <property type="match status" value="1"/>
</dbReference>
<dbReference type="Pfam" id="PF04739">
    <property type="entry name" value="AMPKBI"/>
    <property type="match status" value="1"/>
</dbReference>
<feature type="region of interest" description="Disordered" evidence="2">
    <location>
        <begin position="22"/>
        <end position="52"/>
    </location>
</feature>
<dbReference type="InterPro" id="IPR014756">
    <property type="entry name" value="Ig_E-set"/>
</dbReference>
<dbReference type="GO" id="GO:0007165">
    <property type="term" value="P:signal transduction"/>
    <property type="evidence" value="ECO:0007669"/>
    <property type="project" value="TreeGrafter"/>
</dbReference>
<dbReference type="EMBL" id="AAVQ01000002">
    <property type="protein sequence ID" value="EAZ62911.2"/>
    <property type="molecule type" value="Genomic_DNA"/>
</dbReference>
<dbReference type="InterPro" id="IPR037256">
    <property type="entry name" value="ASC_dom_sf"/>
</dbReference>
<protein>
    <submittedName>
        <fullName evidence="4">Sip1p-Gal83p family protein</fullName>
    </submittedName>
</protein>
<dbReference type="Proteomes" id="UP000002258">
    <property type="component" value="Chromosome 1"/>
</dbReference>
<organism evidence="4 5">
    <name type="scientific">Scheffersomyces stipitis (strain ATCC 58785 / CBS 6054 / NBRC 10063 / NRRL Y-11545)</name>
    <name type="common">Yeast</name>
    <name type="synonym">Pichia stipitis</name>
    <dbReference type="NCBI Taxonomy" id="322104"/>
    <lineage>
        <taxon>Eukaryota</taxon>
        <taxon>Fungi</taxon>
        <taxon>Dikarya</taxon>
        <taxon>Ascomycota</taxon>
        <taxon>Saccharomycotina</taxon>
        <taxon>Pichiomycetes</taxon>
        <taxon>Debaryomycetaceae</taxon>
        <taxon>Scheffersomyces</taxon>
    </lineage>
</organism>
<sequence>MGNNTSVSANTSTRKSAAAILHQQNLDSESQVSVAGSRKSSSGRNATAKGDTSLDEDFSDLILHQVKRQDSTSSTPAVTNTNANANLAHNTNADPYYSATYNQFSNDLIEDEFNELNDGLLDQEPEVSRNILPDDASEITTESTNSGANDETQDNMDVDEDHFKAVTDQSNTDSDLDMNHASGLSKVDFTKVTPANQQPHEVSVKVDNSYVHQSRKRHNRSGNASASNVTSNLIPVEIKWVNSSREVINKISIIGSFTNWRDSIPLSLSPFHSNEYVTTLNLPLGVHKLLYIINNEYRVSDQLPTATDSEGIFFNWFEVIDEAHLFNHSLNQPNHIGASTDYDANIISPPYYDYKTTSSFSVNHQVQPQTAGKFEVDQINRKSNSFLAKISKENSSNFEHVEYAEDKNDDMKDIRMHEEEQKSSENYPYGSNKGSVPGSTQYVPYSMSSSTSLRTPTTENVPKLEYSSDIPEMFQNYDYFKNKSPNYELPEPPQLPAHLNNVLLNKMSQTSSQSSQSHISNSQTAHSSSYGSTHHQSLKPPNAAFVSESSPTNQSHNKRPTLRRADSSYYASNKESYHQSIPNHVILNHLMTTSIRNDVLTVACITRYSGKFVTQIMHSPADK</sequence>
<dbReference type="InterPro" id="IPR050827">
    <property type="entry name" value="CRP1_MDG1_kinase"/>
</dbReference>
<feature type="compositionally biased region" description="Polar residues" evidence="2">
    <location>
        <begin position="524"/>
        <end position="535"/>
    </location>
</feature>
<dbReference type="GO" id="GO:0005737">
    <property type="term" value="C:cytoplasm"/>
    <property type="evidence" value="ECO:0007669"/>
    <property type="project" value="TreeGrafter"/>
</dbReference>
<feature type="region of interest" description="Disordered" evidence="2">
    <location>
        <begin position="418"/>
        <end position="461"/>
    </location>
</feature>
<dbReference type="GeneID" id="4851915"/>
<dbReference type="InterPro" id="IPR006828">
    <property type="entry name" value="ASC_dom"/>
</dbReference>
<proteinExistence type="inferred from homology"/>
<feature type="region of interest" description="Disordered" evidence="2">
    <location>
        <begin position="67"/>
        <end position="90"/>
    </location>
</feature>